<evidence type="ECO:0000313" key="2">
    <source>
        <dbReference type="Proteomes" id="UP001159363"/>
    </source>
</evidence>
<keyword evidence="2" id="KW-1185">Reference proteome</keyword>
<protein>
    <recommendedName>
        <fullName evidence="3">Interleukin-6</fullName>
    </recommendedName>
</protein>
<sequence length="181" mass="21097">MATSGNVKLPPDVDFQSPTVYMDWKFSETQLEDYLVSMGQDQSHDKVNILLLRNMMGSESVCILTAIEKYTNSRMNEVFERYIFNQRVQEYGECFDHFLTSLQQLVCKLWPPQPFCKVAKAKSNGDDQTYPNEWHENFVVESRRLQMKLDTGVQVSVLTLKIFEKMNSQFKVDSTNTKLKK</sequence>
<proteinExistence type="predicted"/>
<comment type="caution">
    <text evidence="1">The sequence shown here is derived from an EMBL/GenBank/DDBJ whole genome shotgun (WGS) entry which is preliminary data.</text>
</comment>
<dbReference type="Proteomes" id="UP001159363">
    <property type="component" value="Chromosome 7"/>
</dbReference>
<evidence type="ECO:0000313" key="1">
    <source>
        <dbReference type="EMBL" id="KAJ8877106.1"/>
    </source>
</evidence>
<gene>
    <name evidence="1" type="ORF">PR048_021558</name>
</gene>
<accession>A0ABQ9GYK6</accession>
<dbReference type="EMBL" id="JARBHB010000008">
    <property type="protein sequence ID" value="KAJ8877106.1"/>
    <property type="molecule type" value="Genomic_DNA"/>
</dbReference>
<reference evidence="1 2" key="1">
    <citation type="submission" date="2023-02" db="EMBL/GenBank/DDBJ databases">
        <title>LHISI_Scaffold_Assembly.</title>
        <authorList>
            <person name="Stuart O.P."/>
            <person name="Cleave R."/>
            <person name="Magrath M.J.L."/>
            <person name="Mikheyev A.S."/>
        </authorList>
    </citation>
    <scope>NUCLEOTIDE SEQUENCE [LARGE SCALE GENOMIC DNA]</scope>
    <source>
        <strain evidence="1">Daus_M_001</strain>
        <tissue evidence="1">Leg muscle</tissue>
    </source>
</reference>
<evidence type="ECO:0008006" key="3">
    <source>
        <dbReference type="Google" id="ProtNLM"/>
    </source>
</evidence>
<organism evidence="1 2">
    <name type="scientific">Dryococelus australis</name>
    <dbReference type="NCBI Taxonomy" id="614101"/>
    <lineage>
        <taxon>Eukaryota</taxon>
        <taxon>Metazoa</taxon>
        <taxon>Ecdysozoa</taxon>
        <taxon>Arthropoda</taxon>
        <taxon>Hexapoda</taxon>
        <taxon>Insecta</taxon>
        <taxon>Pterygota</taxon>
        <taxon>Neoptera</taxon>
        <taxon>Polyneoptera</taxon>
        <taxon>Phasmatodea</taxon>
        <taxon>Verophasmatodea</taxon>
        <taxon>Anareolatae</taxon>
        <taxon>Phasmatidae</taxon>
        <taxon>Eurycanthinae</taxon>
        <taxon>Dryococelus</taxon>
    </lineage>
</organism>
<name>A0ABQ9GYK6_9NEOP</name>